<evidence type="ECO:0000313" key="2">
    <source>
        <dbReference type="Proteomes" id="UP000478052"/>
    </source>
</evidence>
<dbReference type="PANTHER" id="PTHR46585">
    <property type="entry name" value="INTEGRASE CORE DOMAIN CONTAINING PROTEIN"/>
    <property type="match status" value="1"/>
</dbReference>
<name>A0A6G0Y718_APHCR</name>
<sequence>MTPVQADLNPTSVTLKQREINNEKIKFKVDDNVRISTQKGVFTKGYLPNWSTEIFEIIKINKTLPPSLISYKIIQVNRLPVVFTRLKYIKLITQTNI</sequence>
<comment type="caution">
    <text evidence="1">The sequence shown here is derived from an EMBL/GenBank/DDBJ whole genome shotgun (WGS) entry which is preliminary data.</text>
</comment>
<reference evidence="1 2" key="1">
    <citation type="submission" date="2019-08" db="EMBL/GenBank/DDBJ databases">
        <title>Whole genome of Aphis craccivora.</title>
        <authorList>
            <person name="Voronova N.V."/>
            <person name="Shulinski R.S."/>
            <person name="Bandarenka Y.V."/>
            <person name="Zhorov D.G."/>
            <person name="Warner D."/>
        </authorList>
    </citation>
    <scope>NUCLEOTIDE SEQUENCE [LARGE SCALE GENOMIC DNA]</scope>
    <source>
        <strain evidence="1">180601</strain>
        <tissue evidence="1">Whole Body</tissue>
    </source>
</reference>
<dbReference type="PANTHER" id="PTHR46585:SF1">
    <property type="entry name" value="CHROMO DOMAIN-CONTAINING PROTEIN"/>
    <property type="match status" value="1"/>
</dbReference>
<dbReference type="OrthoDB" id="6343797at2759"/>
<evidence type="ECO:0000313" key="1">
    <source>
        <dbReference type="EMBL" id="KAF0750236.1"/>
    </source>
</evidence>
<dbReference type="Proteomes" id="UP000478052">
    <property type="component" value="Unassembled WGS sequence"/>
</dbReference>
<organism evidence="1 2">
    <name type="scientific">Aphis craccivora</name>
    <name type="common">Cowpea aphid</name>
    <dbReference type="NCBI Taxonomy" id="307492"/>
    <lineage>
        <taxon>Eukaryota</taxon>
        <taxon>Metazoa</taxon>
        <taxon>Ecdysozoa</taxon>
        <taxon>Arthropoda</taxon>
        <taxon>Hexapoda</taxon>
        <taxon>Insecta</taxon>
        <taxon>Pterygota</taxon>
        <taxon>Neoptera</taxon>
        <taxon>Paraneoptera</taxon>
        <taxon>Hemiptera</taxon>
        <taxon>Sternorrhyncha</taxon>
        <taxon>Aphidomorpha</taxon>
        <taxon>Aphidoidea</taxon>
        <taxon>Aphididae</taxon>
        <taxon>Aphidini</taxon>
        <taxon>Aphis</taxon>
        <taxon>Aphis</taxon>
    </lineage>
</organism>
<proteinExistence type="predicted"/>
<dbReference type="EMBL" id="VUJU01005792">
    <property type="protein sequence ID" value="KAF0750236.1"/>
    <property type="molecule type" value="Genomic_DNA"/>
</dbReference>
<dbReference type="AlphaFoldDB" id="A0A6G0Y718"/>
<keyword evidence="2" id="KW-1185">Reference proteome</keyword>
<gene>
    <name evidence="1" type="ORF">FWK35_00015914</name>
</gene>
<accession>A0A6G0Y718</accession>
<protein>
    <submittedName>
        <fullName evidence="1">Chromo domain-containing protein</fullName>
    </submittedName>
</protein>